<proteinExistence type="predicted"/>
<name>A0A815LQK3_9BILA</name>
<evidence type="ECO:0000313" key="1">
    <source>
        <dbReference type="EMBL" id="CAF1412574.1"/>
    </source>
</evidence>
<dbReference type="Proteomes" id="UP000663834">
    <property type="component" value="Unassembled WGS sequence"/>
</dbReference>
<protein>
    <submittedName>
        <fullName evidence="1">Uncharacterized protein</fullName>
    </submittedName>
</protein>
<dbReference type="OrthoDB" id="10049979at2759"/>
<organism evidence="1 2">
    <name type="scientific">Rotaria magnacalcarata</name>
    <dbReference type="NCBI Taxonomy" id="392030"/>
    <lineage>
        <taxon>Eukaryota</taxon>
        <taxon>Metazoa</taxon>
        <taxon>Spiralia</taxon>
        <taxon>Gnathifera</taxon>
        <taxon>Rotifera</taxon>
        <taxon>Eurotatoria</taxon>
        <taxon>Bdelloidea</taxon>
        <taxon>Philodinida</taxon>
        <taxon>Philodinidae</taxon>
        <taxon>Rotaria</taxon>
    </lineage>
</organism>
<reference evidence="1" key="1">
    <citation type="submission" date="2021-02" db="EMBL/GenBank/DDBJ databases">
        <authorList>
            <person name="Nowell W R."/>
        </authorList>
    </citation>
    <scope>NUCLEOTIDE SEQUENCE</scope>
</reference>
<comment type="caution">
    <text evidence="1">The sequence shown here is derived from an EMBL/GenBank/DDBJ whole genome shotgun (WGS) entry which is preliminary data.</text>
</comment>
<dbReference type="AlphaFoldDB" id="A0A815LQK3"/>
<gene>
    <name evidence="1" type="ORF">KQP761_LOCUS10230</name>
</gene>
<sequence length="525" mass="61493">MVLFKIVLLPKDEKQIILKNLNLDTLKRIMYQNKHNTLILDCEKGRFLFYDYKTGSNKYDLYDVNILDKSTEIFEKVLLLKSDDNDIQNKIDLAENFRRNCALSILEEQDERQQQNVSKEKNAFDDSNTTIINSMDLCIIDEQNSQTYEINYNKTILESDDNDSNRPTFDDIIKLDDTSLLVVGELEDDEIDDSNICQQEILYDKNENNTSTANNKTNITINNNILESNNSCVLSSSEKFIIENIMNLSNRFSLFEKNINERLDILERNMNRRLSNVKNNVNLIYERQSLQSLLLLLDSVYLITSDRLETRRFDVNESYFMLKFFNFISKQLMIHYTDRWSIYADISKKITLKPKSIEINLLGFGVMEKPTFKKTICSIQSPTSSSVHNSNNFRLSYVSQCRKNYGKSLTHVLVFEGTTSSVYFDTELFKEINSSSSPTSSDKKIISMKTLLKKLIQLERIIFFLSFYYKIELCQFFSGLICFHFYHNSHIDTHLMLKNIMSSEFTQAIPLLFRLYAIDQFILTY</sequence>
<dbReference type="EMBL" id="CAJNOW010004296">
    <property type="protein sequence ID" value="CAF1412574.1"/>
    <property type="molecule type" value="Genomic_DNA"/>
</dbReference>
<evidence type="ECO:0000313" key="2">
    <source>
        <dbReference type="Proteomes" id="UP000663834"/>
    </source>
</evidence>
<accession>A0A815LQK3</accession>